<evidence type="ECO:0000313" key="3">
    <source>
        <dbReference type="Proteomes" id="UP000471364"/>
    </source>
</evidence>
<comment type="caution">
    <text evidence="2">The sequence shown here is derived from an EMBL/GenBank/DDBJ whole genome shotgun (WGS) entry which is preliminary data.</text>
</comment>
<proteinExistence type="predicted"/>
<keyword evidence="3" id="KW-1185">Reference proteome</keyword>
<dbReference type="Proteomes" id="UP000471364">
    <property type="component" value="Unassembled WGS sequence"/>
</dbReference>
<name>A0ABQ6U6U3_9ACTN</name>
<evidence type="ECO:0008006" key="4">
    <source>
        <dbReference type="Google" id="ProtNLM"/>
    </source>
</evidence>
<dbReference type="EMBL" id="WAAR01000331">
    <property type="protein sequence ID" value="KAB1094727.1"/>
    <property type="molecule type" value="Genomic_DNA"/>
</dbReference>
<sequence length="139" mass="15605">MFAQKTATPNHKVHSQPTAEDEMDNRTDPIEIIARVSENQGKQRALEVWLYKAHKEGWPVIVDSSSVDQPGNDCGVVAIEGLKYRIRHTKRVRRRVAIVPAGQHLIAAAVDSATGRSDGITWTWEFDHAAWAEPMIDDH</sequence>
<organism evidence="2 3">
    <name type="scientific">Micromonospora aurantiaca</name>
    <name type="common">nom. illeg.</name>
    <dbReference type="NCBI Taxonomy" id="47850"/>
    <lineage>
        <taxon>Bacteria</taxon>
        <taxon>Bacillati</taxon>
        <taxon>Actinomycetota</taxon>
        <taxon>Actinomycetes</taxon>
        <taxon>Micromonosporales</taxon>
        <taxon>Micromonosporaceae</taxon>
        <taxon>Micromonospora</taxon>
    </lineage>
</organism>
<evidence type="ECO:0000313" key="2">
    <source>
        <dbReference type="EMBL" id="KAB1094727.1"/>
    </source>
</evidence>
<protein>
    <recommendedName>
        <fullName evidence="4">Transposase</fullName>
    </recommendedName>
</protein>
<reference evidence="2 3" key="1">
    <citation type="submission" date="2019-09" db="EMBL/GenBank/DDBJ databases">
        <title>High taxonomic diversity of Micromonospora strains isolated from Medicago sativa nodules in different geographical locations.</title>
        <authorList>
            <person name="Martinez-Hidalgo P."/>
            <person name="Flores-Felix J.D."/>
            <person name="Velazquez E."/>
            <person name="Brau L."/>
            <person name="Trujillo M.E."/>
            <person name="Martinez-Molina E."/>
        </authorList>
    </citation>
    <scope>NUCLEOTIDE SEQUENCE [LARGE SCALE GENOMIC DNA]</scope>
    <source>
        <strain evidence="2 3">ALFB5</strain>
    </source>
</reference>
<feature type="region of interest" description="Disordered" evidence="1">
    <location>
        <begin position="1"/>
        <end position="26"/>
    </location>
</feature>
<accession>A0ABQ6U6U3</accession>
<evidence type="ECO:0000256" key="1">
    <source>
        <dbReference type="SAM" id="MobiDB-lite"/>
    </source>
</evidence>
<gene>
    <name evidence="2" type="ORF">F6X54_33800</name>
</gene>